<comment type="similarity">
    <text evidence="1">Belongs to the PPR family. P subfamily.</text>
</comment>
<accession>A0A2G2WHR9</accession>
<keyword evidence="5" id="KW-1185">Reference proteome</keyword>
<dbReference type="PANTHER" id="PTHR46128">
    <property type="entry name" value="MITOCHONDRIAL GROUP I INTRON SPLICING FACTOR CCM1"/>
    <property type="match status" value="1"/>
</dbReference>
<dbReference type="GO" id="GO:0016788">
    <property type="term" value="F:hydrolase activity, acting on ester bonds"/>
    <property type="evidence" value="ECO:0007669"/>
    <property type="project" value="InterPro"/>
</dbReference>
<dbReference type="SUPFAM" id="SSF81901">
    <property type="entry name" value="HCP-like"/>
    <property type="match status" value="1"/>
</dbReference>
<dbReference type="PROSITE" id="PS51375">
    <property type="entry name" value="PPR"/>
    <property type="match status" value="6"/>
</dbReference>
<organism evidence="4 5">
    <name type="scientific">Capsicum baccatum</name>
    <name type="common">Peruvian pepper</name>
    <dbReference type="NCBI Taxonomy" id="33114"/>
    <lineage>
        <taxon>Eukaryota</taxon>
        <taxon>Viridiplantae</taxon>
        <taxon>Streptophyta</taxon>
        <taxon>Embryophyta</taxon>
        <taxon>Tracheophyta</taxon>
        <taxon>Spermatophyta</taxon>
        <taxon>Magnoliopsida</taxon>
        <taxon>eudicotyledons</taxon>
        <taxon>Gunneridae</taxon>
        <taxon>Pentapetalae</taxon>
        <taxon>asterids</taxon>
        <taxon>lamiids</taxon>
        <taxon>Solanales</taxon>
        <taxon>Solanaceae</taxon>
        <taxon>Solanoideae</taxon>
        <taxon>Capsiceae</taxon>
        <taxon>Capsicum</taxon>
    </lineage>
</organism>
<dbReference type="AlphaFoldDB" id="A0A2G2WHR9"/>
<dbReference type="GO" id="GO:0055085">
    <property type="term" value="P:transmembrane transport"/>
    <property type="evidence" value="ECO:0007669"/>
    <property type="project" value="InterPro"/>
</dbReference>
<dbReference type="Proteomes" id="UP000224567">
    <property type="component" value="Unassembled WGS sequence"/>
</dbReference>
<keyword evidence="2" id="KW-0677">Repeat</keyword>
<dbReference type="SUPFAM" id="SSF51556">
    <property type="entry name" value="Metallo-dependent hydrolases"/>
    <property type="match status" value="1"/>
</dbReference>
<dbReference type="PANTHER" id="PTHR46128:SF358">
    <property type="entry name" value="TETRATRICOPEPTIDE REPEAT (TPR)-LIKE SUPERFAMILY PROTEIN"/>
    <property type="match status" value="1"/>
</dbReference>
<dbReference type="NCBIfam" id="TIGR00756">
    <property type="entry name" value="PPR"/>
    <property type="match status" value="6"/>
</dbReference>
<evidence type="ECO:0000313" key="5">
    <source>
        <dbReference type="Proteomes" id="UP000224567"/>
    </source>
</evidence>
<reference evidence="5" key="2">
    <citation type="journal article" date="2017" name="J. Anim. Genet.">
        <title>Multiple reference genome sequences of hot pepper reveal the massive evolution of plant disease resistance genes by retroduplication.</title>
        <authorList>
            <person name="Kim S."/>
            <person name="Park J."/>
            <person name="Yeom S.-I."/>
            <person name="Kim Y.-M."/>
            <person name="Seo E."/>
            <person name="Kim K.-T."/>
            <person name="Kim M.-S."/>
            <person name="Lee J.M."/>
            <person name="Cheong K."/>
            <person name="Shin H.-S."/>
            <person name="Kim S.-B."/>
            <person name="Han K."/>
            <person name="Lee J."/>
            <person name="Park M."/>
            <person name="Lee H.-A."/>
            <person name="Lee H.-Y."/>
            <person name="Lee Y."/>
            <person name="Oh S."/>
            <person name="Lee J.H."/>
            <person name="Choi E."/>
            <person name="Choi E."/>
            <person name="Lee S.E."/>
            <person name="Jeon J."/>
            <person name="Kim H."/>
            <person name="Choi G."/>
            <person name="Song H."/>
            <person name="Lee J."/>
            <person name="Lee S.-C."/>
            <person name="Kwon J.-K."/>
            <person name="Lee H.-Y."/>
            <person name="Koo N."/>
            <person name="Hong Y."/>
            <person name="Kim R.W."/>
            <person name="Kang W.-H."/>
            <person name="Huh J.H."/>
            <person name="Kang B.-C."/>
            <person name="Yang T.-J."/>
            <person name="Lee Y.-H."/>
            <person name="Bennetzen J.L."/>
            <person name="Choi D."/>
        </authorList>
    </citation>
    <scope>NUCLEOTIDE SEQUENCE [LARGE SCALE GENOMIC DNA]</scope>
    <source>
        <strain evidence="5">cv. PBC81</strain>
    </source>
</reference>
<sequence length="583" mass="65727">MRRIVMRKSDAIILSFDILRPSSSAVRPYSLVKGKVGLRINVDNEVKCLDDAVNLFNRMIRMNPLPSVIDFSNFFKTMINMKHYSVVVSLFQEMRILGIPISDSILSNSGVLFSGVTFTSLIRGLFAEHKLKNAVELFKKVARDNICELDEVMYATVMNGLSKRGHTKKTLSLLRLMEQGSTKPNVFIYSIVIDALCKDRNLDAAINLMNEMKQKGIPPDILTYGSVIDGLYVCTFNMVIDGLCKEGKVEDAEEVMEHMIKKGVEPDIITFNAIMDGYGLRGQVDRARRIFDIMIDKCIEPAIISYNVLINGYRKKKKVAKAMQLLGEISQRGSKPNTVPYTSILQGLFEVERTGDAKRVYAEMLSAGPKPNICTHSTVLDGYFRVVINGLCKMVNWMKLILFLRNFLSSDCLRTCSKFSEMETFMKEMADRGFSFDASTAALLVAAGQIANAGMVALSYVQRISEKVSLASEFTYNYMSRDVTASFGYNYILLQVVAIGECGLDYDRLHFCRFDIQKKCFEKQFELAYTTKLPMFLHMRAAAQDFCDILQRNEDRFVAGVAHSFTGCAEDSDKLLSFSNVFI</sequence>
<dbReference type="InterPro" id="IPR002885">
    <property type="entry name" value="PPR_rpt"/>
</dbReference>
<dbReference type="Pfam" id="PF01535">
    <property type="entry name" value="PPR"/>
    <property type="match status" value="2"/>
</dbReference>
<feature type="repeat" description="PPR" evidence="3">
    <location>
        <begin position="150"/>
        <end position="184"/>
    </location>
</feature>
<feature type="repeat" description="PPR" evidence="3">
    <location>
        <begin position="337"/>
        <end position="371"/>
    </location>
</feature>
<feature type="repeat" description="PPR" evidence="3">
    <location>
        <begin position="185"/>
        <end position="219"/>
    </location>
</feature>
<proteinExistence type="inferred from homology"/>
<feature type="repeat" description="PPR" evidence="3">
    <location>
        <begin position="302"/>
        <end position="336"/>
    </location>
</feature>
<dbReference type="GO" id="GO:0005741">
    <property type="term" value="C:mitochondrial outer membrane"/>
    <property type="evidence" value="ECO:0007669"/>
    <property type="project" value="InterPro"/>
</dbReference>
<protein>
    <recommendedName>
        <fullName evidence="6">Pentatricopeptide repeat-containing protein, mitochondrial</fullName>
    </recommendedName>
</protein>
<evidence type="ECO:0000313" key="4">
    <source>
        <dbReference type="EMBL" id="PHT44798.1"/>
    </source>
</evidence>
<dbReference type="Pfam" id="PF01459">
    <property type="entry name" value="Porin_3"/>
    <property type="match status" value="1"/>
</dbReference>
<dbReference type="Pfam" id="PF13041">
    <property type="entry name" value="PPR_2"/>
    <property type="match status" value="3"/>
</dbReference>
<evidence type="ECO:0000256" key="2">
    <source>
        <dbReference type="ARBA" id="ARBA00022737"/>
    </source>
</evidence>
<dbReference type="Gene3D" id="3.20.20.140">
    <property type="entry name" value="Metal-dependent hydrolases"/>
    <property type="match status" value="1"/>
</dbReference>
<feature type="repeat" description="PPR" evidence="3">
    <location>
        <begin position="232"/>
        <end position="266"/>
    </location>
</feature>
<dbReference type="InterPro" id="IPR027246">
    <property type="entry name" value="Porin_Euk/Tom40"/>
</dbReference>
<dbReference type="InterPro" id="IPR050872">
    <property type="entry name" value="PPR_P_subfamily"/>
</dbReference>
<evidence type="ECO:0000256" key="3">
    <source>
        <dbReference type="PROSITE-ProRule" id="PRU00708"/>
    </source>
</evidence>
<reference evidence="4 5" key="1">
    <citation type="journal article" date="2017" name="Genome Biol.">
        <title>New reference genome sequences of hot pepper reveal the massive evolution of plant disease-resistance genes by retroduplication.</title>
        <authorList>
            <person name="Kim S."/>
            <person name="Park J."/>
            <person name="Yeom S.I."/>
            <person name="Kim Y.M."/>
            <person name="Seo E."/>
            <person name="Kim K.T."/>
            <person name="Kim M.S."/>
            <person name="Lee J.M."/>
            <person name="Cheong K."/>
            <person name="Shin H.S."/>
            <person name="Kim S.B."/>
            <person name="Han K."/>
            <person name="Lee J."/>
            <person name="Park M."/>
            <person name="Lee H.A."/>
            <person name="Lee H.Y."/>
            <person name="Lee Y."/>
            <person name="Oh S."/>
            <person name="Lee J.H."/>
            <person name="Choi E."/>
            <person name="Choi E."/>
            <person name="Lee S.E."/>
            <person name="Jeon J."/>
            <person name="Kim H."/>
            <person name="Choi G."/>
            <person name="Song H."/>
            <person name="Lee J."/>
            <person name="Lee S.C."/>
            <person name="Kwon J.K."/>
            <person name="Lee H.Y."/>
            <person name="Koo N."/>
            <person name="Hong Y."/>
            <person name="Kim R.W."/>
            <person name="Kang W.H."/>
            <person name="Huh J.H."/>
            <person name="Kang B.C."/>
            <person name="Yang T.J."/>
            <person name="Lee Y.H."/>
            <person name="Bennetzen J.L."/>
            <person name="Choi D."/>
        </authorList>
    </citation>
    <scope>NUCLEOTIDE SEQUENCE [LARGE SCALE GENOMIC DNA]</scope>
    <source>
        <strain evidence="5">cv. PBC81</strain>
    </source>
</reference>
<feature type="non-terminal residue" evidence="4">
    <location>
        <position position="583"/>
    </location>
</feature>
<dbReference type="InterPro" id="IPR001130">
    <property type="entry name" value="TatD-like"/>
</dbReference>
<dbReference type="Gene3D" id="1.25.40.10">
    <property type="entry name" value="Tetratricopeptide repeat domain"/>
    <property type="match status" value="4"/>
</dbReference>
<evidence type="ECO:0000256" key="1">
    <source>
        <dbReference type="ARBA" id="ARBA00007626"/>
    </source>
</evidence>
<comment type="caution">
    <text evidence="4">The sequence shown here is derived from an EMBL/GenBank/DDBJ whole genome shotgun (WGS) entry which is preliminary data.</text>
</comment>
<dbReference type="InterPro" id="IPR032466">
    <property type="entry name" value="Metal_Hydrolase"/>
</dbReference>
<dbReference type="InterPro" id="IPR011990">
    <property type="entry name" value="TPR-like_helical_dom_sf"/>
</dbReference>
<dbReference type="OrthoDB" id="185373at2759"/>
<dbReference type="EMBL" id="MLFT02000006">
    <property type="protein sequence ID" value="PHT44798.1"/>
    <property type="molecule type" value="Genomic_DNA"/>
</dbReference>
<dbReference type="Pfam" id="PF01026">
    <property type="entry name" value="TatD_DNase"/>
    <property type="match status" value="1"/>
</dbReference>
<evidence type="ECO:0008006" key="6">
    <source>
        <dbReference type="Google" id="ProtNLM"/>
    </source>
</evidence>
<feature type="repeat" description="PPR" evidence="3">
    <location>
        <begin position="267"/>
        <end position="301"/>
    </location>
</feature>
<name>A0A2G2WHR9_CAPBA</name>
<gene>
    <name evidence="4" type="ORF">CQW23_13956</name>
</gene>